<organism evidence="2 5">
    <name type="scientific">Proteus terrae subsp. cibarius</name>
    <dbReference type="NCBI Taxonomy" id="626774"/>
    <lineage>
        <taxon>Bacteria</taxon>
        <taxon>Pseudomonadati</taxon>
        <taxon>Pseudomonadota</taxon>
        <taxon>Gammaproteobacteria</taxon>
        <taxon>Enterobacterales</taxon>
        <taxon>Morganellaceae</taxon>
        <taxon>Proteus</taxon>
    </lineage>
</organism>
<keyword evidence="1" id="KW-0732">Signal</keyword>
<evidence type="ECO:0000313" key="2">
    <source>
        <dbReference type="EMBL" id="MBG2913742.1"/>
    </source>
</evidence>
<accession>A0A6G6S5C7</accession>
<reference evidence="2" key="2">
    <citation type="submission" date="2020-11" db="EMBL/GenBank/DDBJ databases">
        <title>Enhanced detection system for hospital associated transmission using whole genome sequencing surveillance.</title>
        <authorList>
            <person name="Harrison L.H."/>
            <person name="Van Tyne D."/>
            <person name="Marsh J.W."/>
            <person name="Griffith M.P."/>
            <person name="Snyder D.J."/>
            <person name="Cooper V.S."/>
            <person name="Mustapha M."/>
        </authorList>
    </citation>
    <scope>NUCLEOTIDE SEQUENCE</scope>
    <source>
        <strain evidence="2">PR00070</strain>
    </source>
</reference>
<feature type="chain" id="PRO_5044632272" description="Lipoprotein" evidence="1">
    <location>
        <begin position="23"/>
        <end position="164"/>
    </location>
</feature>
<dbReference type="EMBL" id="CP047340">
    <property type="protein sequence ID" value="QIF89051.1"/>
    <property type="molecule type" value="Genomic_DNA"/>
</dbReference>
<evidence type="ECO:0000313" key="5">
    <source>
        <dbReference type="Proteomes" id="UP000612266"/>
    </source>
</evidence>
<reference evidence="3 4" key="1">
    <citation type="submission" date="2020-01" db="EMBL/GenBank/DDBJ databases">
        <title>The genomic epidemiology of tigecycline resistance gene tet(X) variants in a swine farm in China.</title>
        <authorList>
            <person name="Peng K."/>
            <person name="Li R."/>
        </authorList>
    </citation>
    <scope>NUCLEOTIDE SEQUENCE [LARGE SCALE GENOMIC DNA]</scope>
    <source>
        <strain evidence="3 4">ZF1</strain>
    </source>
</reference>
<dbReference type="AlphaFoldDB" id="A0A6G6S5C7"/>
<gene>
    <name evidence="3" type="ORF">GTH23_02895</name>
    <name evidence="2" type="ORF">I4901_05120</name>
</gene>
<dbReference type="Proteomes" id="UP000612266">
    <property type="component" value="Unassembled WGS sequence"/>
</dbReference>
<protein>
    <recommendedName>
        <fullName evidence="6">Lipoprotein</fullName>
    </recommendedName>
</protein>
<dbReference type="EMBL" id="JADSJR010000005">
    <property type="protein sequence ID" value="MBG2913742.1"/>
    <property type="molecule type" value="Genomic_DNA"/>
</dbReference>
<sequence length="164" mass="17602">MMSLLQNKKNVLAVFMATSVLALSGCAWTDHSRPIETPAPVQTTQPVATTQPAAVAQPLSMAPAAEPADSGVDTRKLGLAPQSACIKQLDSLKTFSPSDYQSMMSSFKEISEINAMYRSVQGTASKDSLDLLKMSIESKTEVLCAKVRYLSIMSVNSTLKKLGE</sequence>
<proteinExistence type="predicted"/>
<keyword evidence="4" id="KW-1185">Reference proteome</keyword>
<evidence type="ECO:0000313" key="4">
    <source>
        <dbReference type="Proteomes" id="UP000501338"/>
    </source>
</evidence>
<dbReference type="Proteomes" id="UP000501338">
    <property type="component" value="Chromosome"/>
</dbReference>
<evidence type="ECO:0000313" key="3">
    <source>
        <dbReference type="EMBL" id="QIF89051.1"/>
    </source>
</evidence>
<evidence type="ECO:0008006" key="6">
    <source>
        <dbReference type="Google" id="ProtNLM"/>
    </source>
</evidence>
<name>A0A6G6S5C7_9GAMM</name>
<evidence type="ECO:0000256" key="1">
    <source>
        <dbReference type="SAM" id="SignalP"/>
    </source>
</evidence>
<feature type="signal peptide" evidence="1">
    <location>
        <begin position="1"/>
        <end position="22"/>
    </location>
</feature>